<dbReference type="Pfam" id="PF08501">
    <property type="entry name" value="Shikimate_dh_N"/>
    <property type="match status" value="1"/>
</dbReference>
<keyword evidence="4 8" id="KW-0521">NADP</keyword>
<feature type="binding site" evidence="8">
    <location>
        <position position="92"/>
    </location>
    <ligand>
        <name>shikimate</name>
        <dbReference type="ChEBI" id="CHEBI:36208"/>
    </ligand>
</feature>
<dbReference type="PANTHER" id="PTHR21089:SF1">
    <property type="entry name" value="BIFUNCTIONAL 3-DEHYDROQUINATE DEHYDRATASE_SHIKIMATE DEHYDROGENASE, CHLOROPLASTIC"/>
    <property type="match status" value="1"/>
</dbReference>
<dbReference type="InterPro" id="IPR013708">
    <property type="entry name" value="Shikimate_DH-bd_N"/>
</dbReference>
<feature type="domain" description="Shikimate dehydrogenase substrate binding N-terminal" evidence="9">
    <location>
        <begin position="11"/>
        <end position="94"/>
    </location>
</feature>
<reference evidence="10" key="1">
    <citation type="submission" date="2022-03" db="EMBL/GenBank/DDBJ databases">
        <title>Identification of a novel bacterium isolated from mangrove sediments.</title>
        <authorList>
            <person name="Pan X."/>
        </authorList>
    </citation>
    <scope>NUCLEOTIDE SEQUENCE</scope>
    <source>
        <strain evidence="10">B1949</strain>
    </source>
</reference>
<dbReference type="PANTHER" id="PTHR21089">
    <property type="entry name" value="SHIKIMATE DEHYDROGENASE"/>
    <property type="match status" value="1"/>
</dbReference>
<comment type="caution">
    <text evidence="8">Lacks conserved residue(s) required for the propagation of feature annotation.</text>
</comment>
<evidence type="ECO:0000313" key="11">
    <source>
        <dbReference type="Proteomes" id="UP001162881"/>
    </source>
</evidence>
<comment type="pathway">
    <text evidence="1 8">Metabolic intermediate biosynthesis; chorismate biosynthesis; chorismate from D-erythrose 4-phosphate and phosphoenolpyruvate: step 4/7.</text>
</comment>
<evidence type="ECO:0000313" key="10">
    <source>
        <dbReference type="EMBL" id="MCJ2182211.1"/>
    </source>
</evidence>
<evidence type="ECO:0000256" key="5">
    <source>
        <dbReference type="ARBA" id="ARBA00023002"/>
    </source>
</evidence>
<evidence type="ECO:0000256" key="3">
    <source>
        <dbReference type="ARBA" id="ARBA00022605"/>
    </source>
</evidence>
<dbReference type="EC" id="1.1.1.25" evidence="2 8"/>
<comment type="caution">
    <text evidence="10">The sequence shown here is derived from an EMBL/GenBank/DDBJ whole genome shotgun (WGS) entry which is preliminary data.</text>
</comment>
<keyword evidence="6 8" id="KW-0057">Aromatic amino acid biosynthesis</keyword>
<feature type="binding site" evidence="8">
    <location>
        <position position="67"/>
    </location>
    <ligand>
        <name>shikimate</name>
        <dbReference type="ChEBI" id="CHEBI:36208"/>
    </ligand>
</feature>
<proteinExistence type="inferred from homology"/>
<dbReference type="SUPFAM" id="SSF51735">
    <property type="entry name" value="NAD(P)-binding Rossmann-fold domains"/>
    <property type="match status" value="1"/>
</dbReference>
<feature type="active site" description="Proton acceptor" evidence="8">
    <location>
        <position position="71"/>
    </location>
</feature>
<organism evidence="10 11">
    <name type="scientific">Novosphingobium organovorum</name>
    <dbReference type="NCBI Taxonomy" id="2930092"/>
    <lineage>
        <taxon>Bacteria</taxon>
        <taxon>Pseudomonadati</taxon>
        <taxon>Pseudomonadota</taxon>
        <taxon>Alphaproteobacteria</taxon>
        <taxon>Sphingomonadales</taxon>
        <taxon>Sphingomonadaceae</taxon>
        <taxon>Novosphingobium</taxon>
    </lineage>
</organism>
<comment type="catalytic activity">
    <reaction evidence="7 8">
        <text>shikimate + NADP(+) = 3-dehydroshikimate + NADPH + H(+)</text>
        <dbReference type="Rhea" id="RHEA:17737"/>
        <dbReference type="ChEBI" id="CHEBI:15378"/>
        <dbReference type="ChEBI" id="CHEBI:16630"/>
        <dbReference type="ChEBI" id="CHEBI:36208"/>
        <dbReference type="ChEBI" id="CHEBI:57783"/>
        <dbReference type="ChEBI" id="CHEBI:58349"/>
        <dbReference type="EC" id="1.1.1.25"/>
    </reaction>
</comment>
<dbReference type="Gene3D" id="3.40.50.10860">
    <property type="entry name" value="Leucine Dehydrogenase, chain A, domain 1"/>
    <property type="match status" value="1"/>
</dbReference>
<gene>
    <name evidence="8 10" type="primary">aroE</name>
    <name evidence="10" type="ORF">MTR62_05790</name>
</gene>
<feature type="binding site" evidence="8">
    <location>
        <position position="231"/>
    </location>
    <ligand>
        <name>NADP(+)</name>
        <dbReference type="ChEBI" id="CHEBI:58349"/>
    </ligand>
</feature>
<keyword evidence="3 8" id="KW-0028">Amino-acid biosynthesis</keyword>
<dbReference type="HAMAP" id="MF_00222">
    <property type="entry name" value="Shikimate_DH_AroE"/>
    <property type="match status" value="1"/>
</dbReference>
<feature type="binding site" evidence="8">
    <location>
        <begin position="19"/>
        <end position="21"/>
    </location>
    <ligand>
        <name>shikimate</name>
        <dbReference type="ChEBI" id="CHEBI:36208"/>
    </ligand>
</feature>
<feature type="binding site" evidence="8">
    <location>
        <position position="108"/>
    </location>
    <ligand>
        <name>shikimate</name>
        <dbReference type="ChEBI" id="CHEBI:36208"/>
    </ligand>
</feature>
<name>A0ABT0BAW6_9SPHN</name>
<dbReference type="CDD" id="cd01065">
    <property type="entry name" value="NAD_bind_Shikimate_DH"/>
    <property type="match status" value="1"/>
</dbReference>
<feature type="binding site" evidence="8">
    <location>
        <position position="261"/>
    </location>
    <ligand>
        <name>shikimate</name>
        <dbReference type="ChEBI" id="CHEBI:36208"/>
    </ligand>
</feature>
<comment type="subunit">
    <text evidence="8">Homodimer.</text>
</comment>
<evidence type="ECO:0000259" key="9">
    <source>
        <dbReference type="Pfam" id="PF08501"/>
    </source>
</evidence>
<dbReference type="Gene3D" id="3.40.50.720">
    <property type="entry name" value="NAD(P)-binding Rossmann-like Domain"/>
    <property type="match status" value="1"/>
</dbReference>
<protein>
    <recommendedName>
        <fullName evidence="2 8">Shikimate dehydrogenase (NADP(+))</fullName>
        <shortName evidence="8">SDH</shortName>
        <ecNumber evidence="2 8">1.1.1.25</ecNumber>
    </recommendedName>
</protein>
<dbReference type="InterPro" id="IPR011342">
    <property type="entry name" value="Shikimate_DH"/>
</dbReference>
<dbReference type="Proteomes" id="UP001162881">
    <property type="component" value="Unassembled WGS sequence"/>
</dbReference>
<evidence type="ECO:0000256" key="6">
    <source>
        <dbReference type="ARBA" id="ARBA00023141"/>
    </source>
</evidence>
<dbReference type="NCBIfam" id="TIGR00507">
    <property type="entry name" value="aroE"/>
    <property type="match status" value="1"/>
</dbReference>
<evidence type="ECO:0000256" key="4">
    <source>
        <dbReference type="ARBA" id="ARBA00022857"/>
    </source>
</evidence>
<dbReference type="GO" id="GO:0004764">
    <property type="term" value="F:shikimate 3-dehydrogenase (NADP+) activity"/>
    <property type="evidence" value="ECO:0007669"/>
    <property type="project" value="UniProtKB-EC"/>
</dbReference>
<dbReference type="InterPro" id="IPR022893">
    <property type="entry name" value="Shikimate_DH_fam"/>
</dbReference>
<comment type="function">
    <text evidence="8">Involved in the biosynthesis of the chorismate, which leads to the biosynthesis of aromatic amino acids. Catalyzes the reversible NADPH linked reduction of 3-dehydroshikimate (DHSA) to yield shikimate (SA).</text>
</comment>
<evidence type="ECO:0000256" key="1">
    <source>
        <dbReference type="ARBA" id="ARBA00004871"/>
    </source>
</evidence>
<dbReference type="RefSeq" id="WP_244017905.1">
    <property type="nucleotide sequence ID" value="NZ_JALHLF010000013.1"/>
</dbReference>
<dbReference type="InterPro" id="IPR046346">
    <property type="entry name" value="Aminoacid_DH-like_N_sf"/>
</dbReference>
<evidence type="ECO:0000256" key="2">
    <source>
        <dbReference type="ARBA" id="ARBA00012962"/>
    </source>
</evidence>
<keyword evidence="11" id="KW-1185">Reference proteome</keyword>
<feature type="binding site" evidence="8">
    <location>
        <position position="254"/>
    </location>
    <ligand>
        <name>NADP(+)</name>
        <dbReference type="ChEBI" id="CHEBI:58349"/>
    </ligand>
</feature>
<dbReference type="EMBL" id="JALHLF010000013">
    <property type="protein sequence ID" value="MCJ2182211.1"/>
    <property type="molecule type" value="Genomic_DNA"/>
</dbReference>
<keyword evidence="5 8" id="KW-0560">Oxidoreductase</keyword>
<sequence length="288" mass="30829">MSKDAVPYAEVIGDPIAQSKSPVIHRFWLEKLGLAGRYDACRVTVDGLADYLAARRTDPAWRGCNVTMPHKLAVMPLLDRLDPLAEQIGAVNTIVREADGTLTGTNTDAPGFLEPLRPTLAKTHLWRMARVLGTGGAARAIVAALAAEHFTIVLAGRDPEKARALLEELDPEGEHHAIALDHFADATDFAFDDRQGCFDLIVNASPLGMAGNPPLAFDFSHAPPASVVYDIVTSPLETAFLKEAADKGFATVDGLAMLIGQADVAFTHFFGASPPRGEDAELRARILG</sequence>
<evidence type="ECO:0000256" key="7">
    <source>
        <dbReference type="ARBA" id="ARBA00049442"/>
    </source>
</evidence>
<dbReference type="SUPFAM" id="SSF53223">
    <property type="entry name" value="Aminoacid dehydrogenase-like, N-terminal domain"/>
    <property type="match status" value="1"/>
</dbReference>
<accession>A0ABT0BAW6</accession>
<dbReference type="InterPro" id="IPR036291">
    <property type="entry name" value="NAD(P)-bd_dom_sf"/>
</dbReference>
<comment type="similarity">
    <text evidence="8">Belongs to the shikimate dehydrogenase family.</text>
</comment>
<evidence type="ECO:0000256" key="8">
    <source>
        <dbReference type="HAMAP-Rule" id="MF_00222"/>
    </source>
</evidence>